<gene>
    <name evidence="6" type="ORF">SAMN06296036_104119</name>
</gene>
<dbReference type="GO" id="GO:0016020">
    <property type="term" value="C:membrane"/>
    <property type="evidence" value="ECO:0007669"/>
    <property type="project" value="UniProtKB-SubCell"/>
</dbReference>
<dbReference type="STRING" id="1513793.SAMN06296036_104119"/>
<reference evidence="7" key="1">
    <citation type="submission" date="2017-04" db="EMBL/GenBank/DDBJ databases">
        <authorList>
            <person name="Varghese N."/>
            <person name="Submissions S."/>
        </authorList>
    </citation>
    <scope>NUCLEOTIDE SEQUENCE [LARGE SCALE GENOMIC DNA]</scope>
    <source>
        <strain evidence="7">RKEM611</strain>
    </source>
</reference>
<dbReference type="EMBL" id="FWZT01000004">
    <property type="protein sequence ID" value="SMF06173.1"/>
    <property type="molecule type" value="Genomic_DNA"/>
</dbReference>
<keyword evidence="3 5" id="KW-1133">Transmembrane helix</keyword>
<comment type="subcellular location">
    <subcellularLocation>
        <location evidence="1">Membrane</location>
    </subcellularLocation>
</comment>
<evidence type="ECO:0000256" key="3">
    <source>
        <dbReference type="ARBA" id="ARBA00022989"/>
    </source>
</evidence>
<name>A0A1Y6BG62_9BACT</name>
<dbReference type="Gene3D" id="1.20.120.550">
    <property type="entry name" value="Membrane associated eicosanoid/glutathione metabolism-like domain"/>
    <property type="match status" value="1"/>
</dbReference>
<feature type="transmembrane region" description="Helical" evidence="5">
    <location>
        <begin position="6"/>
        <end position="24"/>
    </location>
</feature>
<evidence type="ECO:0000313" key="7">
    <source>
        <dbReference type="Proteomes" id="UP000192907"/>
    </source>
</evidence>
<dbReference type="SUPFAM" id="SSF161084">
    <property type="entry name" value="MAPEG domain-like"/>
    <property type="match status" value="1"/>
</dbReference>
<feature type="transmembrane region" description="Helical" evidence="5">
    <location>
        <begin position="59"/>
        <end position="79"/>
    </location>
</feature>
<dbReference type="Proteomes" id="UP000192907">
    <property type="component" value="Unassembled WGS sequence"/>
</dbReference>
<dbReference type="InterPro" id="IPR023352">
    <property type="entry name" value="MAPEG-like_dom_sf"/>
</dbReference>
<keyword evidence="4 5" id="KW-0472">Membrane</keyword>
<evidence type="ECO:0000256" key="2">
    <source>
        <dbReference type="ARBA" id="ARBA00022692"/>
    </source>
</evidence>
<evidence type="ECO:0000256" key="5">
    <source>
        <dbReference type="SAM" id="Phobius"/>
    </source>
</evidence>
<sequence>MVYPIFAMVSLFFVVLLYGLVIRIKAVKQGTVHGHYFKTFEARAAIPEKIVQHKNHIENLSQAPILFYVACVVAMIQTYDDTMIILAWLYVALRIVHSIIHLSYNNVIHRLSAFLASNVVLVVLWLRLL</sequence>
<feature type="transmembrane region" description="Helical" evidence="5">
    <location>
        <begin position="111"/>
        <end position="128"/>
    </location>
</feature>
<accession>A0A1Y6BG62</accession>
<dbReference type="Pfam" id="PF01124">
    <property type="entry name" value="MAPEG"/>
    <property type="match status" value="1"/>
</dbReference>
<organism evidence="6 7">
    <name type="scientific">Pseudobacteriovorax antillogorgiicola</name>
    <dbReference type="NCBI Taxonomy" id="1513793"/>
    <lineage>
        <taxon>Bacteria</taxon>
        <taxon>Pseudomonadati</taxon>
        <taxon>Bdellovibrionota</taxon>
        <taxon>Oligoflexia</taxon>
        <taxon>Oligoflexales</taxon>
        <taxon>Pseudobacteriovoracaceae</taxon>
        <taxon>Pseudobacteriovorax</taxon>
    </lineage>
</organism>
<dbReference type="RefSeq" id="WP_132316829.1">
    <property type="nucleotide sequence ID" value="NZ_FWZT01000004.1"/>
</dbReference>
<keyword evidence="2 5" id="KW-0812">Transmembrane</keyword>
<evidence type="ECO:0008006" key="8">
    <source>
        <dbReference type="Google" id="ProtNLM"/>
    </source>
</evidence>
<evidence type="ECO:0000256" key="4">
    <source>
        <dbReference type="ARBA" id="ARBA00023136"/>
    </source>
</evidence>
<protein>
    <recommendedName>
        <fullName evidence="8">MAPEG family protein</fullName>
    </recommendedName>
</protein>
<dbReference type="AlphaFoldDB" id="A0A1Y6BG62"/>
<dbReference type="OrthoDB" id="5573101at2"/>
<proteinExistence type="predicted"/>
<evidence type="ECO:0000313" key="6">
    <source>
        <dbReference type="EMBL" id="SMF06173.1"/>
    </source>
</evidence>
<evidence type="ECO:0000256" key="1">
    <source>
        <dbReference type="ARBA" id="ARBA00004370"/>
    </source>
</evidence>
<feature type="transmembrane region" description="Helical" evidence="5">
    <location>
        <begin position="85"/>
        <end position="104"/>
    </location>
</feature>
<dbReference type="InterPro" id="IPR001129">
    <property type="entry name" value="Membr-assoc_MAPEG"/>
</dbReference>
<keyword evidence="7" id="KW-1185">Reference proteome</keyword>